<evidence type="ECO:0000256" key="2">
    <source>
        <dbReference type="ARBA" id="ARBA00022679"/>
    </source>
</evidence>
<dbReference type="PANTHER" id="PTHR34106:SF5">
    <property type="entry name" value="GLYCOSIDASE"/>
    <property type="match status" value="1"/>
</dbReference>
<dbReference type="PANTHER" id="PTHR34106">
    <property type="entry name" value="GLYCOSIDASE"/>
    <property type="match status" value="1"/>
</dbReference>
<keyword evidence="3" id="KW-0378">Hydrolase</keyword>
<protein>
    <submittedName>
        <fullName evidence="3">Glycosidase</fullName>
    </submittedName>
</protein>
<comment type="caution">
    <text evidence="3">The sequence shown here is derived from an EMBL/GenBank/DDBJ whole genome shotgun (WGS) entry which is preliminary data.</text>
</comment>
<dbReference type="SUPFAM" id="SSF75005">
    <property type="entry name" value="Arabinanase/levansucrase/invertase"/>
    <property type="match status" value="1"/>
</dbReference>
<name>A0A7J3I8X4_9CREN</name>
<evidence type="ECO:0000313" key="3">
    <source>
        <dbReference type="EMBL" id="HGN37067.1"/>
    </source>
</evidence>
<dbReference type="InterPro" id="IPR007184">
    <property type="entry name" value="Mannoside_phosphorylase"/>
</dbReference>
<keyword evidence="3" id="KW-0326">Glycosidase</keyword>
<keyword evidence="2" id="KW-0808">Transferase</keyword>
<evidence type="ECO:0000313" key="4">
    <source>
        <dbReference type="EMBL" id="HGQ17528.1"/>
    </source>
</evidence>
<gene>
    <name evidence="3" type="ORF">ENT87_05935</name>
    <name evidence="4" type="ORF">ENU30_00900</name>
</gene>
<sequence>MDLFDRYPCGCDIDIRAGEAQNIRSELVARLKSILSGQGLRKPTINDIFHRVGYISPDGVRVVDYLRRKPVAIFNPGAATSGSKLWIFPRMVFDYYWYVSSIGFFEVDIDSILQGGVSDPIDVRLIVTPSESWEIYKGCEDPRVSIHNDMLYILYTAVGIDQRSSIIIRQALALLKNSNFEVVRKQCFAICVDGVRYRTFWKDSAILSLENSSVYMLTRPSIPMGDTYVDVNWFGVGDIETGCFDLESLNPVMGFEKEFEYKVGWSTNTLRISSNEYIVGWHAVGIDNIYRNGIAVISRDGELLGVSDYLLAPRRNATEFYGDRPGVVFGNGLIEYRDFIIWIGGVSDYSIGIFKTEKNRIFEEIRWVKG</sequence>
<evidence type="ECO:0000256" key="1">
    <source>
        <dbReference type="ARBA" id="ARBA00022676"/>
    </source>
</evidence>
<dbReference type="Pfam" id="PF04041">
    <property type="entry name" value="Glyco_hydro_130"/>
    <property type="match status" value="1"/>
</dbReference>
<dbReference type="GO" id="GO:0016757">
    <property type="term" value="F:glycosyltransferase activity"/>
    <property type="evidence" value="ECO:0007669"/>
    <property type="project" value="UniProtKB-KW"/>
</dbReference>
<dbReference type="InterPro" id="IPR023296">
    <property type="entry name" value="Glyco_hydro_beta-prop_sf"/>
</dbReference>
<accession>A0A7J3I8X4</accession>
<dbReference type="EMBL" id="DTBZ01000027">
    <property type="protein sequence ID" value="HGQ17528.1"/>
    <property type="molecule type" value="Genomic_DNA"/>
</dbReference>
<dbReference type="GO" id="GO:0016798">
    <property type="term" value="F:hydrolase activity, acting on glycosyl bonds"/>
    <property type="evidence" value="ECO:0007669"/>
    <property type="project" value="UniProtKB-KW"/>
</dbReference>
<reference evidence="3" key="1">
    <citation type="journal article" date="2020" name="mSystems">
        <title>Genome- and Community-Level Interaction Insights into Carbon Utilization and Element Cycling Functions of Hydrothermarchaeota in Hydrothermal Sediment.</title>
        <authorList>
            <person name="Zhou Z."/>
            <person name="Liu Y."/>
            <person name="Xu W."/>
            <person name="Pan J."/>
            <person name="Luo Z.H."/>
            <person name="Li M."/>
        </authorList>
    </citation>
    <scope>NUCLEOTIDE SEQUENCE [LARGE SCALE GENOMIC DNA]</scope>
    <source>
        <strain evidence="3">SpSt-618</strain>
        <strain evidence="4">SpSt-657</strain>
    </source>
</reference>
<dbReference type="Gene3D" id="2.115.10.20">
    <property type="entry name" value="Glycosyl hydrolase domain, family 43"/>
    <property type="match status" value="1"/>
</dbReference>
<dbReference type="EMBL" id="DTAI01000171">
    <property type="protein sequence ID" value="HGN37067.1"/>
    <property type="molecule type" value="Genomic_DNA"/>
</dbReference>
<proteinExistence type="predicted"/>
<organism evidence="3">
    <name type="scientific">Ignisphaera aggregans</name>
    <dbReference type="NCBI Taxonomy" id="334771"/>
    <lineage>
        <taxon>Archaea</taxon>
        <taxon>Thermoproteota</taxon>
        <taxon>Thermoprotei</taxon>
        <taxon>Desulfurococcales</taxon>
        <taxon>Desulfurococcaceae</taxon>
        <taxon>Ignisphaera</taxon>
    </lineage>
</organism>
<dbReference type="AlphaFoldDB" id="A0A7J3I8X4"/>
<keyword evidence="1" id="KW-0328">Glycosyltransferase</keyword>